<dbReference type="Pfam" id="PF00622">
    <property type="entry name" value="SPRY"/>
    <property type="match status" value="1"/>
</dbReference>
<evidence type="ECO:0000256" key="3">
    <source>
        <dbReference type="ARBA" id="ARBA00038149"/>
    </source>
</evidence>
<evidence type="ECO:0000256" key="2">
    <source>
        <dbReference type="ARBA" id="ARBA00023242"/>
    </source>
</evidence>
<feature type="compositionally biased region" description="Low complexity" evidence="4">
    <location>
        <begin position="296"/>
        <end position="314"/>
    </location>
</feature>
<sequence>MVNRKQDRSGMRDRMEASPQPPPAAPVPLSNSRKRKRPPATSASPAPQDPATPVPEVLSRLDLSSRPQLSISRGPFFIPTADASEFFKTDLTGLNRIGFRYSPAGINPPGHVLPCRTIESNPTEFRVSWEDRSSFVHVTKDGLTLLGGKGFRSARCNAPIREGRWYMEVKVIRGGGEHVLEDGKREGSHVRVGWARREAPLNGPVGLDGYSYGYRDKTGDKVTLSRPKHYGRPYTTGDVIGMYICLPPRREADPNDPHDPARLKRERIAIDLKGQEVFETLEYTQSKEMTTLMDYSGKSSTSASIPSASKKSASGKLPERGPPNAPKKNANLRPLPILPDSHIAFFLNGECQGLAFQDLYDYLQLRQTAASRKVKERSKRGREGVKEHSPNPFDDGTLGYYPFISLFNEASVRLNPGPHFDFPPPPNIDKLLFPDLPESEEQHWRPCSDRYAEFMKEQWELDALEEEDAKSDLVRVAAAEKVLAEKKAQRDKKRQQAEARKKAKLAVDTPAPEDPRPPTPTLSGPGQPSPLRHGIAYENAEMEEDSKEGLTTYNPSPLRQNALSAADYEDADDSASVKSREASPTRQSAFVPFKREDFRYEPGALAGPGQPGDGWIPHQRLVPKDGAPSRSNLVGPGSSGLAALLNASDAEMSPFTKAGSPY</sequence>
<proteinExistence type="inferred from homology"/>
<dbReference type="EMBL" id="JACAZE010000001">
    <property type="protein sequence ID" value="KAF7322854.1"/>
    <property type="molecule type" value="Genomic_DNA"/>
</dbReference>
<dbReference type="Gene3D" id="2.60.120.920">
    <property type="match status" value="1"/>
</dbReference>
<dbReference type="SMART" id="SM00449">
    <property type="entry name" value="SPRY"/>
    <property type="match status" value="1"/>
</dbReference>
<dbReference type="InterPro" id="IPR003877">
    <property type="entry name" value="SPRY_dom"/>
</dbReference>
<keyword evidence="2" id="KW-0539">Nucleus</keyword>
<feature type="domain" description="B30.2/SPRY" evidence="5">
    <location>
        <begin position="105"/>
        <end position="300"/>
    </location>
</feature>
<feature type="region of interest" description="Disordered" evidence="4">
    <location>
        <begin position="1"/>
        <end position="54"/>
    </location>
</feature>
<comment type="caution">
    <text evidence="6">The sequence shown here is derived from an EMBL/GenBank/DDBJ whole genome shotgun (WGS) entry which is preliminary data.</text>
</comment>
<evidence type="ECO:0000256" key="4">
    <source>
        <dbReference type="SAM" id="MobiDB-lite"/>
    </source>
</evidence>
<dbReference type="AlphaFoldDB" id="A0A8H6WSC7"/>
<evidence type="ECO:0000259" key="5">
    <source>
        <dbReference type="PROSITE" id="PS50188"/>
    </source>
</evidence>
<accession>A0A8H6WSC7</accession>
<reference evidence="6" key="1">
    <citation type="submission" date="2020-05" db="EMBL/GenBank/DDBJ databases">
        <title>Mycena genomes resolve the evolution of fungal bioluminescence.</title>
        <authorList>
            <person name="Tsai I.J."/>
        </authorList>
    </citation>
    <scope>NUCLEOTIDE SEQUENCE</scope>
    <source>
        <strain evidence="6">110903Hualien_Pintung</strain>
    </source>
</reference>
<evidence type="ECO:0000256" key="1">
    <source>
        <dbReference type="ARBA" id="ARBA00004123"/>
    </source>
</evidence>
<feature type="compositionally biased region" description="Basic and acidic residues" evidence="4">
    <location>
        <begin position="1"/>
        <end position="16"/>
    </location>
</feature>
<dbReference type="InterPro" id="IPR001870">
    <property type="entry name" value="B30.2/SPRY"/>
</dbReference>
<dbReference type="PROSITE" id="PS50188">
    <property type="entry name" value="B302_SPRY"/>
    <property type="match status" value="1"/>
</dbReference>
<dbReference type="CDD" id="cd12872">
    <property type="entry name" value="SPRY_Ash2"/>
    <property type="match status" value="1"/>
</dbReference>
<evidence type="ECO:0000313" key="6">
    <source>
        <dbReference type="EMBL" id="KAF7322854.1"/>
    </source>
</evidence>
<protein>
    <submittedName>
        <fullName evidence="6">COMPASS complex protein</fullName>
    </submittedName>
</protein>
<comment type="similarity">
    <text evidence="3">Belongs to the cclA family.</text>
</comment>
<feature type="compositionally biased region" description="Basic and acidic residues" evidence="4">
    <location>
        <begin position="484"/>
        <end position="500"/>
    </location>
</feature>
<feature type="region of interest" description="Disordered" evidence="4">
    <location>
        <begin position="295"/>
        <end position="331"/>
    </location>
</feature>
<dbReference type="GO" id="GO:0000976">
    <property type="term" value="F:transcription cis-regulatory region binding"/>
    <property type="evidence" value="ECO:0007669"/>
    <property type="project" value="TreeGrafter"/>
</dbReference>
<dbReference type="PANTHER" id="PTHR10598">
    <property type="entry name" value="SET1/ASH2 HISTONE METHYLTRANSFERASE COMPLEX SUBUNIT ASH2"/>
    <property type="match status" value="1"/>
</dbReference>
<dbReference type="PANTHER" id="PTHR10598:SF0">
    <property type="entry name" value="SET1_ASH2 HISTONE METHYLTRANSFERASE COMPLEX SUBUNIT ASH2"/>
    <property type="match status" value="1"/>
</dbReference>
<dbReference type="OrthoDB" id="10266026at2759"/>
<evidence type="ECO:0000313" key="7">
    <source>
        <dbReference type="Proteomes" id="UP000613580"/>
    </source>
</evidence>
<dbReference type="GO" id="GO:0048188">
    <property type="term" value="C:Set1C/COMPASS complex"/>
    <property type="evidence" value="ECO:0007669"/>
    <property type="project" value="InterPro"/>
</dbReference>
<gene>
    <name evidence="6" type="ORF">HMN09_00064800</name>
</gene>
<feature type="compositionally biased region" description="Polar residues" evidence="4">
    <location>
        <begin position="549"/>
        <end position="563"/>
    </location>
</feature>
<dbReference type="Proteomes" id="UP000613580">
    <property type="component" value="Unassembled WGS sequence"/>
</dbReference>
<dbReference type="InterPro" id="IPR037353">
    <property type="entry name" value="ASH2"/>
</dbReference>
<name>A0A8H6WSC7_MYCCL</name>
<dbReference type="InterPro" id="IPR043136">
    <property type="entry name" value="B30.2/SPRY_sf"/>
</dbReference>
<comment type="subcellular location">
    <subcellularLocation>
        <location evidence="1">Nucleus</location>
    </subcellularLocation>
</comment>
<keyword evidence="7" id="KW-1185">Reference proteome</keyword>
<organism evidence="6 7">
    <name type="scientific">Mycena chlorophos</name>
    <name type="common">Agaric fungus</name>
    <name type="synonym">Agaricus chlorophos</name>
    <dbReference type="NCBI Taxonomy" id="658473"/>
    <lineage>
        <taxon>Eukaryota</taxon>
        <taxon>Fungi</taxon>
        <taxon>Dikarya</taxon>
        <taxon>Basidiomycota</taxon>
        <taxon>Agaricomycotina</taxon>
        <taxon>Agaricomycetes</taxon>
        <taxon>Agaricomycetidae</taxon>
        <taxon>Agaricales</taxon>
        <taxon>Marasmiineae</taxon>
        <taxon>Mycenaceae</taxon>
        <taxon>Mycena</taxon>
    </lineage>
</organism>
<dbReference type="InterPro" id="IPR013320">
    <property type="entry name" value="ConA-like_dom_sf"/>
</dbReference>
<dbReference type="SUPFAM" id="SSF49899">
    <property type="entry name" value="Concanavalin A-like lectins/glucanases"/>
    <property type="match status" value="1"/>
</dbReference>
<feature type="region of interest" description="Disordered" evidence="4">
    <location>
        <begin position="484"/>
        <end position="635"/>
    </location>
</feature>